<comment type="subcellular location">
    <subcellularLocation>
        <location evidence="1">Cell membrane</location>
        <topology evidence="1">Multi-pass membrane protein</topology>
    </subcellularLocation>
</comment>
<accession>A0ABW5N2V0</accession>
<organism evidence="8 9">
    <name type="scientific">Croceitalea marina</name>
    <dbReference type="NCBI Taxonomy" id="1775166"/>
    <lineage>
        <taxon>Bacteria</taxon>
        <taxon>Pseudomonadati</taxon>
        <taxon>Bacteroidota</taxon>
        <taxon>Flavobacteriia</taxon>
        <taxon>Flavobacteriales</taxon>
        <taxon>Flavobacteriaceae</taxon>
        <taxon>Croceitalea</taxon>
    </lineage>
</organism>
<keyword evidence="3 6" id="KW-0812">Transmembrane</keyword>
<protein>
    <submittedName>
        <fullName evidence="8">PLDc N-terminal domain-containing protein</fullName>
    </submittedName>
</protein>
<sequence length="34" mass="4114">MNDKLIWFLVVLFIPLVGSILYIFIGRKQRLMLY</sequence>
<dbReference type="EMBL" id="JBHULB010000078">
    <property type="protein sequence ID" value="MFD2588384.1"/>
    <property type="molecule type" value="Genomic_DNA"/>
</dbReference>
<evidence type="ECO:0000313" key="9">
    <source>
        <dbReference type="Proteomes" id="UP001597526"/>
    </source>
</evidence>
<evidence type="ECO:0000259" key="7">
    <source>
        <dbReference type="Pfam" id="PF13396"/>
    </source>
</evidence>
<name>A0ABW5N2V0_9FLAO</name>
<comment type="caution">
    <text evidence="8">The sequence shown here is derived from an EMBL/GenBank/DDBJ whole genome shotgun (WGS) entry which is preliminary data.</text>
</comment>
<evidence type="ECO:0000313" key="8">
    <source>
        <dbReference type="EMBL" id="MFD2588384.1"/>
    </source>
</evidence>
<gene>
    <name evidence="8" type="ORF">ACFSQJ_15715</name>
</gene>
<dbReference type="Pfam" id="PF13396">
    <property type="entry name" value="PLDc_N"/>
    <property type="match status" value="1"/>
</dbReference>
<keyword evidence="4 6" id="KW-1133">Transmembrane helix</keyword>
<evidence type="ECO:0000256" key="3">
    <source>
        <dbReference type="ARBA" id="ARBA00022692"/>
    </source>
</evidence>
<feature type="transmembrane region" description="Helical" evidence="6">
    <location>
        <begin position="6"/>
        <end position="25"/>
    </location>
</feature>
<reference evidence="9" key="1">
    <citation type="journal article" date="2019" name="Int. J. Syst. Evol. Microbiol.">
        <title>The Global Catalogue of Microorganisms (GCM) 10K type strain sequencing project: providing services to taxonomists for standard genome sequencing and annotation.</title>
        <authorList>
            <consortium name="The Broad Institute Genomics Platform"/>
            <consortium name="The Broad Institute Genome Sequencing Center for Infectious Disease"/>
            <person name="Wu L."/>
            <person name="Ma J."/>
        </authorList>
    </citation>
    <scope>NUCLEOTIDE SEQUENCE [LARGE SCALE GENOMIC DNA]</scope>
    <source>
        <strain evidence="9">KCTC 52368</strain>
    </source>
</reference>
<keyword evidence="2" id="KW-1003">Cell membrane</keyword>
<evidence type="ECO:0000256" key="2">
    <source>
        <dbReference type="ARBA" id="ARBA00022475"/>
    </source>
</evidence>
<feature type="domain" description="Cardiolipin synthase N-terminal" evidence="7">
    <location>
        <begin position="4"/>
        <end position="27"/>
    </location>
</feature>
<evidence type="ECO:0000256" key="4">
    <source>
        <dbReference type="ARBA" id="ARBA00022989"/>
    </source>
</evidence>
<proteinExistence type="predicted"/>
<evidence type="ECO:0000256" key="1">
    <source>
        <dbReference type="ARBA" id="ARBA00004651"/>
    </source>
</evidence>
<evidence type="ECO:0000256" key="5">
    <source>
        <dbReference type="ARBA" id="ARBA00023136"/>
    </source>
</evidence>
<evidence type="ECO:0000256" key="6">
    <source>
        <dbReference type="SAM" id="Phobius"/>
    </source>
</evidence>
<dbReference type="Proteomes" id="UP001597526">
    <property type="component" value="Unassembled WGS sequence"/>
</dbReference>
<keyword evidence="5 6" id="KW-0472">Membrane</keyword>
<dbReference type="InterPro" id="IPR027379">
    <property type="entry name" value="CLS_N"/>
</dbReference>
<dbReference type="RefSeq" id="WP_377767950.1">
    <property type="nucleotide sequence ID" value="NZ_JBHULB010000078.1"/>
</dbReference>
<keyword evidence="9" id="KW-1185">Reference proteome</keyword>